<feature type="domain" description="PPC" evidence="2">
    <location>
        <begin position="34"/>
        <end position="174"/>
    </location>
</feature>
<evidence type="ECO:0000313" key="4">
    <source>
        <dbReference type="Proteomes" id="UP001141806"/>
    </source>
</evidence>
<reference evidence="3" key="1">
    <citation type="journal article" date="2023" name="Plant J.">
        <title>The genome of the king protea, Protea cynaroides.</title>
        <authorList>
            <person name="Chang J."/>
            <person name="Duong T.A."/>
            <person name="Schoeman C."/>
            <person name="Ma X."/>
            <person name="Roodt D."/>
            <person name="Barker N."/>
            <person name="Li Z."/>
            <person name="Van de Peer Y."/>
            <person name="Mizrachi E."/>
        </authorList>
    </citation>
    <scope>NUCLEOTIDE SEQUENCE</scope>
    <source>
        <tissue evidence="3">Young leaves</tissue>
    </source>
</reference>
<dbReference type="CDD" id="cd11378">
    <property type="entry name" value="DUF296"/>
    <property type="match status" value="1"/>
</dbReference>
<sequence>MSSDENSVGSSSGGGTHRRPRGWPPSIFATQDRPYAVQIKVMVIAAGADVVASISQFAGRLQCSVYVLSGSGTVANITFRQSGAPTQIFGLEGCFEILSLTGLFLLCLYSWTISIASGLTVSIASGQGRVVGGRVAGRLVAAGPVFVIVGTFPDDVYELSQSEDSDDTDSAGRGGNWPPPMGSSNGQLPSGLPHSSSSMPVLNLPPNILSNGAGLPHSWSMPVLPLNLPPNVLSNGTGLPHSSSMPVLNLNLPPNVLSNGAVLPHSSSMPILNLSLPPNVLPDGAGLPHPSSLPILNLNLPPIQISNGATMPMLNDIIHRDTDTETGGRDSG</sequence>
<accession>A0A9Q0QQ76</accession>
<dbReference type="SUPFAM" id="SSF117856">
    <property type="entry name" value="AF0104/ALDC/Ptd012-like"/>
    <property type="match status" value="1"/>
</dbReference>
<dbReference type="PANTHER" id="PTHR31100:SF3">
    <property type="entry name" value="AT-HOOK MOTIF NUCLEAR-LOCALIZED PROTEIN 20"/>
    <property type="match status" value="1"/>
</dbReference>
<dbReference type="Pfam" id="PF03479">
    <property type="entry name" value="PCC"/>
    <property type="match status" value="1"/>
</dbReference>
<comment type="caution">
    <text evidence="3">The sequence shown here is derived from an EMBL/GenBank/DDBJ whole genome shotgun (WGS) entry which is preliminary data.</text>
</comment>
<dbReference type="EMBL" id="JAMYWD010000006">
    <property type="protein sequence ID" value="KAJ4967872.1"/>
    <property type="molecule type" value="Genomic_DNA"/>
</dbReference>
<dbReference type="Gene3D" id="3.30.1330.80">
    <property type="entry name" value="Hypothetical protein, similar to alpha- acetolactate decarboxylase, domain 2"/>
    <property type="match status" value="1"/>
</dbReference>
<keyword evidence="4" id="KW-1185">Reference proteome</keyword>
<dbReference type="PANTHER" id="PTHR31100">
    <property type="entry name" value="AT-HOOK MOTIF NUCLEAR-LOCALIZED PROTEIN 15"/>
    <property type="match status" value="1"/>
</dbReference>
<protein>
    <recommendedName>
        <fullName evidence="2">PPC domain-containing protein</fullName>
    </recommendedName>
</protein>
<dbReference type="InterPro" id="IPR005175">
    <property type="entry name" value="PPC_dom"/>
</dbReference>
<dbReference type="Proteomes" id="UP001141806">
    <property type="component" value="Unassembled WGS sequence"/>
</dbReference>
<proteinExistence type="predicted"/>
<feature type="compositionally biased region" description="Low complexity" evidence="1">
    <location>
        <begin position="1"/>
        <end position="10"/>
    </location>
</feature>
<dbReference type="InterPro" id="IPR014476">
    <property type="entry name" value="AHL15-29"/>
</dbReference>
<gene>
    <name evidence="3" type="ORF">NE237_014573</name>
</gene>
<evidence type="ECO:0000259" key="2">
    <source>
        <dbReference type="PROSITE" id="PS51742"/>
    </source>
</evidence>
<name>A0A9Q0QQ76_9MAGN</name>
<dbReference type="PROSITE" id="PS51742">
    <property type="entry name" value="PPC"/>
    <property type="match status" value="1"/>
</dbReference>
<feature type="region of interest" description="Disordered" evidence="1">
    <location>
        <begin position="1"/>
        <end position="24"/>
    </location>
</feature>
<feature type="compositionally biased region" description="Polar residues" evidence="1">
    <location>
        <begin position="182"/>
        <end position="197"/>
    </location>
</feature>
<feature type="region of interest" description="Disordered" evidence="1">
    <location>
        <begin position="159"/>
        <end position="197"/>
    </location>
</feature>
<evidence type="ECO:0000313" key="3">
    <source>
        <dbReference type="EMBL" id="KAJ4967872.1"/>
    </source>
</evidence>
<dbReference type="GO" id="GO:0003700">
    <property type="term" value="F:DNA-binding transcription factor activity"/>
    <property type="evidence" value="ECO:0007669"/>
    <property type="project" value="TreeGrafter"/>
</dbReference>
<dbReference type="GO" id="GO:0005634">
    <property type="term" value="C:nucleus"/>
    <property type="evidence" value="ECO:0007669"/>
    <property type="project" value="TreeGrafter"/>
</dbReference>
<evidence type="ECO:0000256" key="1">
    <source>
        <dbReference type="SAM" id="MobiDB-lite"/>
    </source>
</evidence>
<organism evidence="3 4">
    <name type="scientific">Protea cynaroides</name>
    <dbReference type="NCBI Taxonomy" id="273540"/>
    <lineage>
        <taxon>Eukaryota</taxon>
        <taxon>Viridiplantae</taxon>
        <taxon>Streptophyta</taxon>
        <taxon>Embryophyta</taxon>
        <taxon>Tracheophyta</taxon>
        <taxon>Spermatophyta</taxon>
        <taxon>Magnoliopsida</taxon>
        <taxon>Proteales</taxon>
        <taxon>Proteaceae</taxon>
        <taxon>Protea</taxon>
    </lineage>
</organism>
<dbReference type="AlphaFoldDB" id="A0A9Q0QQ76"/>
<dbReference type="OrthoDB" id="1588495at2759"/>
<feature type="compositionally biased region" description="Acidic residues" evidence="1">
    <location>
        <begin position="159"/>
        <end position="169"/>
    </location>
</feature>
<dbReference type="GO" id="GO:0003680">
    <property type="term" value="F:minor groove of adenine-thymine-rich DNA binding"/>
    <property type="evidence" value="ECO:0007669"/>
    <property type="project" value="InterPro"/>
</dbReference>